<keyword evidence="1" id="KW-0472">Membrane</keyword>
<accession>A0A9D1QAI7</accession>
<evidence type="ECO:0000313" key="3">
    <source>
        <dbReference type="Proteomes" id="UP000823933"/>
    </source>
</evidence>
<protein>
    <submittedName>
        <fullName evidence="2">Uncharacterized protein</fullName>
    </submittedName>
</protein>
<feature type="transmembrane region" description="Helical" evidence="1">
    <location>
        <begin position="29"/>
        <end position="47"/>
    </location>
</feature>
<name>A0A9D1QAI7_9FIRM</name>
<feature type="transmembrane region" description="Helical" evidence="1">
    <location>
        <begin position="117"/>
        <end position="134"/>
    </location>
</feature>
<keyword evidence="1" id="KW-1133">Transmembrane helix</keyword>
<evidence type="ECO:0000256" key="1">
    <source>
        <dbReference type="SAM" id="Phobius"/>
    </source>
</evidence>
<reference evidence="2" key="2">
    <citation type="submission" date="2021-04" db="EMBL/GenBank/DDBJ databases">
        <authorList>
            <person name="Gilroy R."/>
        </authorList>
    </citation>
    <scope>NUCLEOTIDE SEQUENCE</scope>
    <source>
        <strain evidence="2">ChiHcolR34-3080</strain>
    </source>
</reference>
<sequence length="137" mass="15532">GWFLAALAAGAAGLFLGRRMGCLSEVLPVMMILAAVFGGYFWLLVPVRLPDFYDENRIGFYWDYCFRMNLPGVAFNNANWPRVVAVMRAWSCLVLALLPFLHLALTRFLPVQGLDRSYPFLFLGSLFLPLYFAGRQI</sequence>
<feature type="non-terminal residue" evidence="2">
    <location>
        <position position="1"/>
    </location>
</feature>
<feature type="transmembrane region" description="Helical" evidence="1">
    <location>
        <begin position="85"/>
        <end position="105"/>
    </location>
</feature>
<dbReference type="AlphaFoldDB" id="A0A9D1QAI7"/>
<evidence type="ECO:0000313" key="2">
    <source>
        <dbReference type="EMBL" id="HIW08938.1"/>
    </source>
</evidence>
<gene>
    <name evidence="2" type="ORF">H9890_06010</name>
</gene>
<proteinExistence type="predicted"/>
<comment type="caution">
    <text evidence="2">The sequence shown here is derived from an EMBL/GenBank/DDBJ whole genome shotgun (WGS) entry which is preliminary data.</text>
</comment>
<keyword evidence="1" id="KW-0812">Transmembrane</keyword>
<reference evidence="2" key="1">
    <citation type="journal article" date="2021" name="PeerJ">
        <title>Extensive microbial diversity within the chicken gut microbiome revealed by metagenomics and culture.</title>
        <authorList>
            <person name="Gilroy R."/>
            <person name="Ravi A."/>
            <person name="Getino M."/>
            <person name="Pursley I."/>
            <person name="Horton D.L."/>
            <person name="Alikhan N.F."/>
            <person name="Baker D."/>
            <person name="Gharbi K."/>
            <person name="Hall N."/>
            <person name="Watson M."/>
            <person name="Adriaenssens E.M."/>
            <person name="Foster-Nyarko E."/>
            <person name="Jarju S."/>
            <person name="Secka A."/>
            <person name="Antonio M."/>
            <person name="Oren A."/>
            <person name="Chaudhuri R.R."/>
            <person name="La Ragione R."/>
            <person name="Hildebrand F."/>
            <person name="Pallen M.J."/>
        </authorList>
    </citation>
    <scope>NUCLEOTIDE SEQUENCE</scope>
    <source>
        <strain evidence="2">ChiHcolR34-3080</strain>
    </source>
</reference>
<dbReference type="Proteomes" id="UP000823933">
    <property type="component" value="Unassembled WGS sequence"/>
</dbReference>
<organism evidence="2 3">
    <name type="scientific">Candidatus Faecalibacterium intestinigallinarum</name>
    <dbReference type="NCBI Taxonomy" id="2838581"/>
    <lineage>
        <taxon>Bacteria</taxon>
        <taxon>Bacillati</taxon>
        <taxon>Bacillota</taxon>
        <taxon>Clostridia</taxon>
        <taxon>Eubacteriales</taxon>
        <taxon>Oscillospiraceae</taxon>
        <taxon>Faecalibacterium</taxon>
    </lineage>
</organism>
<dbReference type="EMBL" id="DXHQ01000071">
    <property type="protein sequence ID" value="HIW08938.1"/>
    <property type="molecule type" value="Genomic_DNA"/>
</dbReference>